<dbReference type="InterPro" id="IPR008812">
    <property type="entry name" value="Ran_GTP-bd-rel"/>
</dbReference>
<name>A0A8K0SQ12_9HYPO</name>
<dbReference type="GO" id="GO:0005737">
    <property type="term" value="C:cytoplasm"/>
    <property type="evidence" value="ECO:0007669"/>
    <property type="project" value="TreeGrafter"/>
</dbReference>
<dbReference type="Pfam" id="PF05508">
    <property type="entry name" value="Ran-binding"/>
    <property type="match status" value="1"/>
</dbReference>
<dbReference type="GO" id="GO:0030695">
    <property type="term" value="F:GTPase regulator activity"/>
    <property type="evidence" value="ECO:0007669"/>
    <property type="project" value="TreeGrafter"/>
</dbReference>
<comment type="caution">
    <text evidence="2">The sequence shown here is derived from an EMBL/GenBank/DDBJ whole genome shotgun (WGS) entry which is preliminary data.</text>
</comment>
<dbReference type="EMBL" id="JAGPNK010000006">
    <property type="protein sequence ID" value="KAH7319705.1"/>
    <property type="molecule type" value="Genomic_DNA"/>
</dbReference>
<dbReference type="Proteomes" id="UP000813444">
    <property type="component" value="Unassembled WGS sequence"/>
</dbReference>
<dbReference type="OrthoDB" id="512915at2759"/>
<proteinExistence type="predicted"/>
<gene>
    <name evidence="2" type="ORF">B0I35DRAFT_478031</name>
</gene>
<reference evidence="2" key="1">
    <citation type="journal article" date="2021" name="Nat. Commun.">
        <title>Genetic determinants of endophytism in the Arabidopsis root mycobiome.</title>
        <authorList>
            <person name="Mesny F."/>
            <person name="Miyauchi S."/>
            <person name="Thiergart T."/>
            <person name="Pickel B."/>
            <person name="Atanasova L."/>
            <person name="Karlsson M."/>
            <person name="Huettel B."/>
            <person name="Barry K.W."/>
            <person name="Haridas S."/>
            <person name="Chen C."/>
            <person name="Bauer D."/>
            <person name="Andreopoulos W."/>
            <person name="Pangilinan J."/>
            <person name="LaButti K."/>
            <person name="Riley R."/>
            <person name="Lipzen A."/>
            <person name="Clum A."/>
            <person name="Drula E."/>
            <person name="Henrissat B."/>
            <person name="Kohler A."/>
            <person name="Grigoriev I.V."/>
            <person name="Martin F.M."/>
            <person name="Hacquard S."/>
        </authorList>
    </citation>
    <scope>NUCLEOTIDE SEQUENCE</scope>
    <source>
        <strain evidence="2">MPI-CAGE-CH-0235</strain>
    </source>
</reference>
<feature type="compositionally biased region" description="Polar residues" evidence="1">
    <location>
        <begin position="325"/>
        <end position="340"/>
    </location>
</feature>
<dbReference type="GO" id="GO:0005634">
    <property type="term" value="C:nucleus"/>
    <property type="evidence" value="ECO:0007669"/>
    <property type="project" value="TreeGrafter"/>
</dbReference>
<protein>
    <submittedName>
        <fullName evidence="2">RanGTP-binding protein-domain-containing protein</fullName>
    </submittedName>
</protein>
<organism evidence="2 3">
    <name type="scientific">Stachybotrys elegans</name>
    <dbReference type="NCBI Taxonomy" id="80388"/>
    <lineage>
        <taxon>Eukaryota</taxon>
        <taxon>Fungi</taxon>
        <taxon>Dikarya</taxon>
        <taxon>Ascomycota</taxon>
        <taxon>Pezizomycotina</taxon>
        <taxon>Sordariomycetes</taxon>
        <taxon>Hypocreomycetidae</taxon>
        <taxon>Hypocreales</taxon>
        <taxon>Stachybotryaceae</taxon>
        <taxon>Stachybotrys</taxon>
    </lineage>
</organism>
<feature type="region of interest" description="Disordered" evidence="1">
    <location>
        <begin position="324"/>
        <end position="346"/>
    </location>
</feature>
<dbReference type="PANTHER" id="PTHR31010:SF2">
    <property type="entry name" value="RAN-SPECIFIC GTPASE-ACTIVATING PROTEIN 30"/>
    <property type="match status" value="1"/>
</dbReference>
<feature type="compositionally biased region" description="Basic and acidic residues" evidence="1">
    <location>
        <begin position="154"/>
        <end position="170"/>
    </location>
</feature>
<feature type="region of interest" description="Disordered" evidence="1">
    <location>
        <begin position="367"/>
        <end position="389"/>
    </location>
</feature>
<evidence type="ECO:0000256" key="1">
    <source>
        <dbReference type="SAM" id="MobiDB-lite"/>
    </source>
</evidence>
<accession>A0A8K0SQ12</accession>
<dbReference type="AlphaFoldDB" id="A0A8K0SQ12"/>
<evidence type="ECO:0000313" key="3">
    <source>
        <dbReference type="Proteomes" id="UP000813444"/>
    </source>
</evidence>
<sequence length="519" mass="56442">MQVISPVIDLVELKSGRGNAFLAAALPLARSLHADINLLGRRAEAAASTDASSHKIAAKQPLLGIIAEIKLLLDRIDREIPLLQLAITASGESLSSSLPAGISPSRLLQASTLLIIGDTQHAQNPSRPVQIGPVFVLSLYMLFKGHASVTQPTSKHDDGNDPSKNPESKGRAPYGLGEGERKPLWQEVIHKGRVRLCRAAQTANATRYEYYLEIIQDLDDGRMHEGIENALGNPSNPCIGIQELVPVHQVSKIFYTDTGKILNIGDDPLDENSPVLLLKRDVCTQQSAGVVGQVPEATSAVSQIQAADCDDVQAEIDRQLHRESFSQGTTEAKTQSTSIPHTGFPRQLDPEWIAMEMFVEDEEILEGSDNTADYSSDDEGQPEVADPQVLQPRGNVDANFISQLRSLSLSGRPAAEVTPHCPGDGSTCNDASLEQDSRDFMDRSPFRALTSSLSLLEMLIRLAGLQEFQQTSHLAIPDHILTFFLEETSTTGIVGETHAKVRSETERRVGFDPYVPSPM</sequence>
<evidence type="ECO:0000313" key="2">
    <source>
        <dbReference type="EMBL" id="KAH7319705.1"/>
    </source>
</evidence>
<keyword evidence="3" id="KW-1185">Reference proteome</keyword>
<dbReference type="PANTHER" id="PTHR31010">
    <property type="entry name" value="RAN-SPECIFIC GTPASE-ACTIVATING PROTEIN 30-RELATED"/>
    <property type="match status" value="1"/>
</dbReference>
<feature type="region of interest" description="Disordered" evidence="1">
    <location>
        <begin position="149"/>
        <end position="178"/>
    </location>
</feature>